<name>A0A930PRB6_9MICC</name>
<evidence type="ECO:0000313" key="1">
    <source>
        <dbReference type="EMBL" id="MBF1664433.1"/>
    </source>
</evidence>
<accession>A0A930PRB6</accession>
<gene>
    <name evidence="1" type="ORF">HXO64_07770</name>
</gene>
<proteinExistence type="predicted"/>
<sequence length="861" mass="98764">MYNPAALVQTLETASMVEQNLLDALRSPDAARRITDEQIHAITTSPSFKPRYGRPYYYDIFYAGDMDTFLFFCPYDSQHNDLTVGFAARVFVSHAEGDKPEATMREAWLSVGDGEHISSRPLDYDTACDILQLEEAAEGDEYLDVRSFSEDSDDAGRWSDEYATALFCWKRLKGDMVTFAADGSPASEELTLKYVNAMLKQHYQGAIAPLSIEEYSARDADASNGSTGWTKTKRYDSVRRCVYSPEASPRSVCESVVSELTELGEPETSPLSKAAHAKAHSFLVEEIMKRAEKEPDPTRAKIQYIADSSDSYNWWVRKAAQKILEWDDARERKLAEIVTSPLPLNEIDLLWNKLSTFNPYYNFEALGWKEENGFDKLTGLWDENGEPCYLAADLSNIWGYLKTWTAVYVNNAQNKRWSKATDHVKATVGAATPPFWQNEVAEKPYWFHVRQALRNDTHIKQQFDKYDDLPRHIQEFLGEVEGYLQVWDERTMFHSTTDGTLPFAYFPDVSRGRVLRTREEDPERPVIAGEQRARLNSAHDTCRREMEAFYALTTNKQYFGRVNNYSDDSYVVPQPLEFPEVADQLKKVLDAVEALAEVANGYSPAYIQIDDEGALHKREKENALWEQIRRTVDAVSENYPSDEIVWAKRSKKTPPQPRPFRGSFGTFNNGAHLLEEIKYLVKPGWSVIFKDEVAEMVWRDVNGYLDLCYLRVDRCWDSANMAQYRGSYAKSYKQFVYSVNRAEDGSVAISYDLYRPLSVERGAPPRNFQYVSRDWMRPAAQDFMKVVKEHLKEGDKEFYFVAGSDNVTRKALVDGQELVSTPLMPTDIWRYITEEEEKWLRVTPVKALPGQRGIIARAELK</sequence>
<dbReference type="EMBL" id="JABZXR010000043">
    <property type="protein sequence ID" value="MBF1664433.1"/>
    <property type="molecule type" value="Genomic_DNA"/>
</dbReference>
<dbReference type="RefSeq" id="WP_303976121.1">
    <property type="nucleotide sequence ID" value="NZ_JABZXR010000043.1"/>
</dbReference>
<dbReference type="Proteomes" id="UP000756427">
    <property type="component" value="Unassembled WGS sequence"/>
</dbReference>
<dbReference type="AlphaFoldDB" id="A0A930PRB6"/>
<protein>
    <submittedName>
        <fullName evidence="1">Uncharacterized protein</fullName>
    </submittedName>
</protein>
<evidence type="ECO:0000313" key="2">
    <source>
        <dbReference type="Proteomes" id="UP000756427"/>
    </source>
</evidence>
<comment type="caution">
    <text evidence="1">The sequence shown here is derived from an EMBL/GenBank/DDBJ whole genome shotgun (WGS) entry which is preliminary data.</text>
</comment>
<organism evidence="1 2">
    <name type="scientific">Rothia mucilaginosa</name>
    <dbReference type="NCBI Taxonomy" id="43675"/>
    <lineage>
        <taxon>Bacteria</taxon>
        <taxon>Bacillati</taxon>
        <taxon>Actinomycetota</taxon>
        <taxon>Actinomycetes</taxon>
        <taxon>Micrococcales</taxon>
        <taxon>Micrococcaceae</taxon>
        <taxon>Rothia</taxon>
    </lineage>
</organism>
<reference evidence="1" key="1">
    <citation type="submission" date="2020-04" db="EMBL/GenBank/DDBJ databases">
        <title>Deep metagenomics examines the oral microbiome during advanced dental caries in children, revealing novel taxa and co-occurrences with host molecules.</title>
        <authorList>
            <person name="Baker J.L."/>
            <person name="Morton J.T."/>
            <person name="Dinis M."/>
            <person name="Alvarez R."/>
            <person name="Tran N.C."/>
            <person name="Knight R."/>
            <person name="Edlund A."/>
        </authorList>
    </citation>
    <scope>NUCLEOTIDE SEQUENCE</scope>
    <source>
        <strain evidence="1">JCVI_44_bin.2</strain>
    </source>
</reference>